<proteinExistence type="predicted"/>
<reference evidence="2" key="1">
    <citation type="submission" date="2015-10" db="EMBL/GenBank/DDBJ databases">
        <authorList>
            <person name="Crossman L.C."/>
        </authorList>
    </citation>
    <scope>NUCLEOTIDE SEQUENCE [LARGE SCALE GENOMIC DNA]</scope>
    <source>
        <strain evidence="2">20-2</strain>
    </source>
</reference>
<accession>A0A0U5JT55</accession>
<evidence type="ECO:0000313" key="1">
    <source>
        <dbReference type="EMBL" id="CUR40003.1"/>
    </source>
</evidence>
<organism evidence="1 2">
    <name type="scientific">Limosilactobacillus reuteri</name>
    <name type="common">Lactobacillus reuteri</name>
    <dbReference type="NCBI Taxonomy" id="1598"/>
    <lineage>
        <taxon>Bacteria</taxon>
        <taxon>Bacillati</taxon>
        <taxon>Bacillota</taxon>
        <taxon>Bacilli</taxon>
        <taxon>Lactobacillales</taxon>
        <taxon>Lactobacillaceae</taxon>
        <taxon>Limosilactobacillus</taxon>
    </lineage>
</organism>
<gene>
    <name evidence="1" type="ORF">LRLP16767_LR202_00053</name>
</gene>
<dbReference type="EMBL" id="LN887507">
    <property type="protein sequence ID" value="CUR40003.1"/>
    <property type="molecule type" value="Genomic_DNA"/>
</dbReference>
<name>A0A0U5JT55_LIMRT</name>
<evidence type="ECO:0000313" key="2">
    <source>
        <dbReference type="Proteomes" id="UP000235484"/>
    </source>
</evidence>
<dbReference type="Proteomes" id="UP000235484">
    <property type="component" value="Unassembled WGS sequence"/>
</dbReference>
<sequence length="64" mass="7249">MTLSEFMNLEQASKYLGFKSQKSLNNYIREGLPVVIIGKSKRISKTAIDAFMKEHEVIVGKESD</sequence>
<dbReference type="AlphaFoldDB" id="A0A0U5JT55"/>
<protein>
    <submittedName>
        <fullName evidence="1">Uncharacterized protein</fullName>
    </submittedName>
</protein>